<keyword evidence="2" id="KW-1185">Reference proteome</keyword>
<evidence type="ECO:0000313" key="1">
    <source>
        <dbReference type="EMBL" id="MBB4071044.1"/>
    </source>
</evidence>
<name>A0A840DDC0_9MICO</name>
<organism evidence="1 2">
    <name type="scientific">Canibacter oris</name>
    <dbReference type="NCBI Taxonomy" id="1365628"/>
    <lineage>
        <taxon>Bacteria</taxon>
        <taxon>Bacillati</taxon>
        <taxon>Actinomycetota</taxon>
        <taxon>Actinomycetes</taxon>
        <taxon>Micrococcales</taxon>
        <taxon>Microbacteriaceae</taxon>
        <taxon>Canibacter</taxon>
    </lineage>
</organism>
<reference evidence="1" key="1">
    <citation type="submission" date="2020-08" db="EMBL/GenBank/DDBJ databases">
        <title>Sequencing the genomes of 1000 actinobacteria strains.</title>
        <authorList>
            <person name="Klenk H.-P."/>
        </authorList>
    </citation>
    <scope>NUCLEOTIDE SEQUENCE [LARGE SCALE GENOMIC DNA]</scope>
    <source>
        <strain evidence="1">DSM 27064</strain>
    </source>
</reference>
<proteinExistence type="predicted"/>
<dbReference type="Proteomes" id="UP000571183">
    <property type="component" value="Unassembled WGS sequence"/>
</dbReference>
<dbReference type="EMBL" id="JACIFD010000003">
    <property type="protein sequence ID" value="MBB4071044.1"/>
    <property type="molecule type" value="Genomic_DNA"/>
</dbReference>
<dbReference type="RefSeq" id="WP_183304254.1">
    <property type="nucleotide sequence ID" value="NZ_JACIFD010000003.1"/>
</dbReference>
<sequence>MYEVASRYGTDKPPKYPDPGDYHVHSAAVACEVDALVTADKNLLEYAQSSYGDELPYETLTADEFLMQLTEYVPLSVFVKVFTDQEEYWSNPKNNRKLDAEGVDLPRALVKAGAPNFAEFVRRRVIPELRD</sequence>
<evidence type="ECO:0000313" key="2">
    <source>
        <dbReference type="Proteomes" id="UP000571183"/>
    </source>
</evidence>
<accession>A0A840DDC0</accession>
<evidence type="ECO:0008006" key="3">
    <source>
        <dbReference type="Google" id="ProtNLM"/>
    </source>
</evidence>
<dbReference type="AlphaFoldDB" id="A0A840DDC0"/>
<protein>
    <recommendedName>
        <fullName evidence="3">PIN domain-containing protein</fullName>
    </recommendedName>
</protein>
<comment type="caution">
    <text evidence="1">The sequence shown here is derived from an EMBL/GenBank/DDBJ whole genome shotgun (WGS) entry which is preliminary data.</text>
</comment>
<gene>
    <name evidence="1" type="ORF">F5897_000332</name>
</gene>